<dbReference type="OrthoDB" id="9778208at2"/>
<accession>A0A0C4Y4P2</accession>
<gene>
    <name evidence="6" type="ORF">RR42_m0497</name>
</gene>
<dbReference type="InterPro" id="IPR008854">
    <property type="entry name" value="TPMT"/>
</dbReference>
<evidence type="ECO:0000313" key="6">
    <source>
        <dbReference type="EMBL" id="AJG17910.1"/>
    </source>
</evidence>
<dbReference type="KEGG" id="cbw:RR42_m0497"/>
<dbReference type="SUPFAM" id="SSF53335">
    <property type="entry name" value="S-adenosyl-L-methionine-dependent methyltransferases"/>
    <property type="match status" value="1"/>
</dbReference>
<keyword evidence="4" id="KW-0949">S-adenosyl-L-methionine</keyword>
<name>A0A0C4Y4P2_9BURK</name>
<dbReference type="Pfam" id="PF05724">
    <property type="entry name" value="TPMT"/>
    <property type="match status" value="1"/>
</dbReference>
<evidence type="ECO:0000256" key="2">
    <source>
        <dbReference type="ARBA" id="ARBA00022603"/>
    </source>
</evidence>
<dbReference type="AlphaFoldDB" id="A0A0C4Y4P2"/>
<reference evidence="6 7" key="1">
    <citation type="journal article" date="2015" name="Genome Announc.">
        <title>Complete Genome Sequence of Cupriavidus basilensis 4G11, Isolated from the Oak Ridge Field Research Center Site.</title>
        <authorList>
            <person name="Ray J."/>
            <person name="Waters R.J."/>
            <person name="Skerker J.M."/>
            <person name="Kuehl J.V."/>
            <person name="Price M.N."/>
            <person name="Huang J."/>
            <person name="Chakraborty R."/>
            <person name="Arkin A.P."/>
            <person name="Deutschbauer A."/>
        </authorList>
    </citation>
    <scope>NUCLEOTIDE SEQUENCE [LARGE SCALE GENOMIC DNA]</scope>
    <source>
        <strain evidence="6">4G11</strain>
    </source>
</reference>
<evidence type="ECO:0000256" key="5">
    <source>
        <dbReference type="SAM" id="MobiDB-lite"/>
    </source>
</evidence>
<dbReference type="STRING" id="68895.RR42_m0497"/>
<dbReference type="PROSITE" id="PS51585">
    <property type="entry name" value="SAM_MT_TPMT"/>
    <property type="match status" value="1"/>
</dbReference>
<dbReference type="EMBL" id="CP010536">
    <property type="protein sequence ID" value="AJG17910.1"/>
    <property type="molecule type" value="Genomic_DNA"/>
</dbReference>
<sequence length="211" mass="22704">MTKSDNAPNQAAAPPAFATRNAGDPAFWDERFEKGFMPWDLGGVPADFEAFASAMAPCPTLIPGCGNGWEAGWLHARGWPVTAIDFSPEAVASARRSLGPAGAVVHEADFFAFAPEPACQWIYERAFLCALPPAMRAGYAARVAQLLPPGGLLAGYFFLDETRGGPPFAIPEAELRALLEPAFELVQARAATGSLPVFAGREQWQVWRRRA</sequence>
<evidence type="ECO:0000313" key="7">
    <source>
        <dbReference type="Proteomes" id="UP000031843"/>
    </source>
</evidence>
<keyword evidence="1" id="KW-0597">Phosphoprotein</keyword>
<dbReference type="GO" id="GO:0008757">
    <property type="term" value="F:S-adenosylmethionine-dependent methyltransferase activity"/>
    <property type="evidence" value="ECO:0007669"/>
    <property type="project" value="InterPro"/>
</dbReference>
<keyword evidence="2 6" id="KW-0489">Methyltransferase</keyword>
<dbReference type="Proteomes" id="UP000031843">
    <property type="component" value="Chromosome main"/>
</dbReference>
<evidence type="ECO:0000256" key="1">
    <source>
        <dbReference type="ARBA" id="ARBA00022553"/>
    </source>
</evidence>
<feature type="region of interest" description="Disordered" evidence="5">
    <location>
        <begin position="1"/>
        <end position="21"/>
    </location>
</feature>
<organism evidence="6 7">
    <name type="scientific">Cupriavidus basilensis</name>
    <dbReference type="NCBI Taxonomy" id="68895"/>
    <lineage>
        <taxon>Bacteria</taxon>
        <taxon>Pseudomonadati</taxon>
        <taxon>Pseudomonadota</taxon>
        <taxon>Betaproteobacteria</taxon>
        <taxon>Burkholderiales</taxon>
        <taxon>Burkholderiaceae</taxon>
        <taxon>Cupriavidus</taxon>
    </lineage>
</organism>
<dbReference type="PANTHER" id="PTHR32183">
    <property type="match status" value="1"/>
</dbReference>
<evidence type="ECO:0000256" key="4">
    <source>
        <dbReference type="ARBA" id="ARBA00022691"/>
    </source>
</evidence>
<dbReference type="PANTHER" id="PTHR32183:SF6">
    <property type="entry name" value="CYSTEINE SULFINATE DESULFINASE_CYSTEINE DESULFURASE AND RELATED ENZYMES"/>
    <property type="match status" value="1"/>
</dbReference>
<keyword evidence="3 6" id="KW-0808">Transferase</keyword>
<protein>
    <submittedName>
        <fullName evidence="6">SAM-dependent methyltransferase</fullName>
    </submittedName>
</protein>
<keyword evidence="7" id="KW-1185">Reference proteome</keyword>
<dbReference type="InterPro" id="IPR029063">
    <property type="entry name" value="SAM-dependent_MTases_sf"/>
</dbReference>
<evidence type="ECO:0000256" key="3">
    <source>
        <dbReference type="ARBA" id="ARBA00022679"/>
    </source>
</evidence>
<proteinExistence type="predicted"/>
<dbReference type="GO" id="GO:0032259">
    <property type="term" value="P:methylation"/>
    <property type="evidence" value="ECO:0007669"/>
    <property type="project" value="UniProtKB-KW"/>
</dbReference>
<dbReference type="CDD" id="cd02440">
    <property type="entry name" value="AdoMet_MTases"/>
    <property type="match status" value="1"/>
</dbReference>
<dbReference type="Gene3D" id="3.40.50.150">
    <property type="entry name" value="Vaccinia Virus protein VP39"/>
    <property type="match status" value="1"/>
</dbReference>